<dbReference type="InterPro" id="IPR054485">
    <property type="entry name" value="FlK-like_dom"/>
</dbReference>
<organism evidence="4 5">
    <name type="scientific">Magnetospirillum aberrantis SpK</name>
    <dbReference type="NCBI Taxonomy" id="908842"/>
    <lineage>
        <taxon>Bacteria</taxon>
        <taxon>Pseudomonadati</taxon>
        <taxon>Pseudomonadota</taxon>
        <taxon>Alphaproteobacteria</taxon>
        <taxon>Rhodospirillales</taxon>
        <taxon>Rhodospirillaceae</taxon>
        <taxon>Magnetospirillum</taxon>
    </lineage>
</organism>
<dbReference type="CDD" id="cd03440">
    <property type="entry name" value="hot_dog"/>
    <property type="match status" value="1"/>
</dbReference>
<dbReference type="Gene3D" id="3.10.129.10">
    <property type="entry name" value="Hotdog Thioesterase"/>
    <property type="match status" value="1"/>
</dbReference>
<dbReference type="SUPFAM" id="SSF54637">
    <property type="entry name" value="Thioesterase/thiol ester dehydrase-isomerase"/>
    <property type="match status" value="1"/>
</dbReference>
<accession>A0A7C9QV79</accession>
<dbReference type="Pfam" id="PF22636">
    <property type="entry name" value="FlK"/>
    <property type="match status" value="1"/>
</dbReference>
<dbReference type="InterPro" id="IPR025540">
    <property type="entry name" value="FlK"/>
</dbReference>
<gene>
    <name evidence="4" type="ORF">G4223_15325</name>
</gene>
<dbReference type="EMBL" id="JAAIYP010000040">
    <property type="protein sequence ID" value="NFV81483.1"/>
    <property type="molecule type" value="Genomic_DNA"/>
</dbReference>
<evidence type="ECO:0000313" key="5">
    <source>
        <dbReference type="Proteomes" id="UP000480684"/>
    </source>
</evidence>
<dbReference type="AlphaFoldDB" id="A0A7C9QV79"/>
<feature type="active site" evidence="1">
    <location>
        <position position="76"/>
    </location>
</feature>
<feature type="active site" evidence="1">
    <location>
        <position position="50"/>
    </location>
</feature>
<dbReference type="Proteomes" id="UP000480684">
    <property type="component" value="Unassembled WGS sequence"/>
</dbReference>
<evidence type="ECO:0000256" key="2">
    <source>
        <dbReference type="PIRSR" id="PIRSR014972-2"/>
    </source>
</evidence>
<dbReference type="PANTHER" id="PTHR36934">
    <property type="entry name" value="BLR0278 PROTEIN"/>
    <property type="match status" value="1"/>
</dbReference>
<dbReference type="PIRSF" id="PIRSF014972">
    <property type="entry name" value="FlK"/>
    <property type="match status" value="1"/>
</dbReference>
<dbReference type="PANTHER" id="PTHR36934:SF1">
    <property type="entry name" value="THIOESTERASE DOMAIN-CONTAINING PROTEIN"/>
    <property type="match status" value="1"/>
</dbReference>
<name>A0A7C9QV79_9PROT</name>
<feature type="active site" evidence="1">
    <location>
        <position position="42"/>
    </location>
</feature>
<proteinExistence type="predicted"/>
<sequence length="148" mass="16247">MKSSPQVGDVHQFSFRVGENKVVPALYPESDIFLSMPDVFATGFMVGLMEWACTDHLRPHLAEGEGSLGVLVDVDHSAPTLPGQVVTVVVTCDKADGRRLGWSVTASDEIDVIGQGRHERMVVEWGRFQRKLDEKRARLQAICQANGG</sequence>
<protein>
    <submittedName>
        <fullName evidence="4">Thioesterase family protein</fullName>
    </submittedName>
</protein>
<reference evidence="4 5" key="1">
    <citation type="submission" date="2020-02" db="EMBL/GenBank/DDBJ databases">
        <authorList>
            <person name="Dziuba M."/>
            <person name="Kuznetsov B."/>
            <person name="Mardanov A."/>
            <person name="Ravin N."/>
            <person name="Grouzdev D."/>
        </authorList>
    </citation>
    <scope>NUCLEOTIDE SEQUENCE [LARGE SCALE GENOMIC DNA]</scope>
    <source>
        <strain evidence="4 5">SpK</strain>
    </source>
</reference>
<feature type="binding site" evidence="2">
    <location>
        <position position="120"/>
    </location>
    <ligand>
        <name>substrate</name>
    </ligand>
</feature>
<feature type="domain" description="Fluoroacetyl-CoA-specific thioesterase-like" evidence="3">
    <location>
        <begin position="35"/>
        <end position="124"/>
    </location>
</feature>
<dbReference type="InterPro" id="IPR029069">
    <property type="entry name" value="HotDog_dom_sf"/>
</dbReference>
<evidence type="ECO:0000313" key="4">
    <source>
        <dbReference type="EMBL" id="NFV81483.1"/>
    </source>
</evidence>
<evidence type="ECO:0000259" key="3">
    <source>
        <dbReference type="Pfam" id="PF22636"/>
    </source>
</evidence>
<evidence type="ECO:0000256" key="1">
    <source>
        <dbReference type="PIRSR" id="PIRSR014972-1"/>
    </source>
</evidence>
<keyword evidence="5" id="KW-1185">Reference proteome</keyword>
<dbReference type="RefSeq" id="WP_163681574.1">
    <property type="nucleotide sequence ID" value="NZ_JAAIYP010000040.1"/>
</dbReference>
<comment type="caution">
    <text evidence="4">The sequence shown here is derived from an EMBL/GenBank/DDBJ whole genome shotgun (WGS) entry which is preliminary data.</text>
</comment>
<feature type="binding site" evidence="2">
    <location>
        <position position="69"/>
    </location>
    <ligand>
        <name>substrate</name>
    </ligand>
</feature>